<comment type="caution">
    <text evidence="1">The sequence shown here is derived from an EMBL/GenBank/DDBJ whole genome shotgun (WGS) entry which is preliminary data.</text>
</comment>
<organism evidence="1">
    <name type="scientific">hot springs metagenome</name>
    <dbReference type="NCBI Taxonomy" id="433727"/>
    <lineage>
        <taxon>unclassified sequences</taxon>
        <taxon>metagenomes</taxon>
        <taxon>ecological metagenomes</taxon>
    </lineage>
</organism>
<dbReference type="EMBL" id="BLAB01000001">
    <property type="protein sequence ID" value="GER93327.1"/>
    <property type="molecule type" value="Genomic_DNA"/>
</dbReference>
<reference evidence="1" key="1">
    <citation type="submission" date="2019-10" db="EMBL/GenBank/DDBJ databases">
        <title>Metagenomic sequencing of thiosulfate-disproportionating enrichment culture.</title>
        <authorList>
            <person name="Umezawa K."/>
            <person name="Kojima H."/>
            <person name="Fukui M."/>
        </authorList>
    </citation>
    <scope>NUCLEOTIDE SEQUENCE</scope>
    <source>
        <strain evidence="1">45J</strain>
    </source>
</reference>
<evidence type="ECO:0000313" key="1">
    <source>
        <dbReference type="EMBL" id="GER93327.1"/>
    </source>
</evidence>
<sequence>MRISEKTLRFIKDHAQRIEKHPNHEYSDNEDEIARGINKLFEISKRLCEIYEKI</sequence>
<gene>
    <name evidence="1" type="ORF">A45J_1065</name>
</gene>
<proteinExistence type="predicted"/>
<accession>A0A5J4L3F5</accession>
<dbReference type="AlphaFoldDB" id="A0A5J4L3F5"/>
<name>A0A5J4L3F5_9ZZZZ</name>
<protein>
    <submittedName>
        <fullName evidence="1">Uncharacterized protein</fullName>
    </submittedName>
</protein>